<organism evidence="1 2">
    <name type="scientific">Roseateles saccharophilus</name>
    <name type="common">Pseudomonas saccharophila</name>
    <dbReference type="NCBI Taxonomy" id="304"/>
    <lineage>
        <taxon>Bacteria</taxon>
        <taxon>Pseudomonadati</taxon>
        <taxon>Pseudomonadota</taxon>
        <taxon>Betaproteobacteria</taxon>
        <taxon>Burkholderiales</taxon>
        <taxon>Sphaerotilaceae</taxon>
        <taxon>Roseateles</taxon>
    </lineage>
</organism>
<proteinExistence type="predicted"/>
<accession>A0ABU1YPX5</accession>
<name>A0ABU1YPX5_ROSSA</name>
<protein>
    <recommendedName>
        <fullName evidence="3">Phasin domain-containing protein</fullName>
    </recommendedName>
</protein>
<comment type="caution">
    <text evidence="1">The sequence shown here is derived from an EMBL/GenBank/DDBJ whole genome shotgun (WGS) entry which is preliminary data.</text>
</comment>
<evidence type="ECO:0000313" key="1">
    <source>
        <dbReference type="EMBL" id="MDR7270260.1"/>
    </source>
</evidence>
<keyword evidence="2" id="KW-1185">Reference proteome</keyword>
<sequence>MPTPVRTPSPASFPVDWSSFSRQWAAGSLAYGHWMMRLLDAQTAWWRSAEREMANLMQSWIAPGSPPPSAQPLVDAAQGLGMFDPSALQKAWTDWAQVWAGALRHDATEA</sequence>
<evidence type="ECO:0008006" key="3">
    <source>
        <dbReference type="Google" id="ProtNLM"/>
    </source>
</evidence>
<reference evidence="1 2" key="1">
    <citation type="submission" date="2023-07" db="EMBL/GenBank/DDBJ databases">
        <title>Sorghum-associated microbial communities from plants grown in Nebraska, USA.</title>
        <authorList>
            <person name="Schachtman D."/>
        </authorList>
    </citation>
    <scope>NUCLEOTIDE SEQUENCE [LARGE SCALE GENOMIC DNA]</scope>
    <source>
        <strain evidence="1 2">BE314</strain>
    </source>
</reference>
<gene>
    <name evidence="1" type="ORF">J2X20_002918</name>
</gene>
<evidence type="ECO:0000313" key="2">
    <source>
        <dbReference type="Proteomes" id="UP001180453"/>
    </source>
</evidence>
<dbReference type="Proteomes" id="UP001180453">
    <property type="component" value="Unassembled WGS sequence"/>
</dbReference>
<dbReference type="RefSeq" id="WP_310265967.1">
    <property type="nucleotide sequence ID" value="NZ_JAVDXU010000002.1"/>
</dbReference>
<dbReference type="EMBL" id="JAVDXU010000002">
    <property type="protein sequence ID" value="MDR7270260.1"/>
    <property type="molecule type" value="Genomic_DNA"/>
</dbReference>